<accession>A0A0A2GTS9</accession>
<dbReference type="Proteomes" id="UP000030140">
    <property type="component" value="Unassembled WGS sequence"/>
</dbReference>
<dbReference type="OrthoDB" id="9757917at2"/>
<sequence length="1429" mass="169099">MSSLINWENLKPYRSDQKKSFEELCYQITYEEYKDEGLLSSIDDSGGGDGVEFYIEFPNGDIWGWQCKFFGRFDEGGAKEQIKKSLKKAHEVHGSNLKKWTLCSKLSLTPNEKDWFYNKLEETIINREQILPNDHSVLLDHWGESEILNFLRKYSDIHRYFFTDKVLDLAWFKKKFELILKSSVIKAKYLNGLHIEGQADSSIAQIMCDERLIKQIEEHAEELDIEEFAVEFTAKIKAIENNENAFGFGNDYENVKNYVLSSGIPEIIDRGNQLINKSIELIEKEEFVELDSLIGNIKTYVEELNELYSDYSKYKLVENIPDIHWNTEEAEKNEKVKNEIKKCRETVLGPYFTLRNYIDSYQGIFYYFEFIKLNELHITGKASKGKTHLAVNIVEYQVKKNKPAVFLFGKDFKSDMSFREQLRALLDIPSNWSISDLLGALNISGRINKTKAILLIDGLNEAYHWKKIWSNDLETFINEINKNYPHILFITTYRSSYERAIFPENYFKYGEGNNKKRARVDGFEHFNLDEAIDKYFNYYQITLENRSRALNSFKEPLYLKIFCEAKQGQKVSFQNEDLFDVFDQFIEKSNNSLLVKLEREQRFNKTFLFDKLNIIADKLWHYGARDINLTEIVPSILSEDELIALENEDLLIFRDFGESEVVTFTYDLLSGYFIAKSILNEFTSLDDCNSFLSSSKFSKELLEQDTLHPLYSDILRCFCVLAIKKFGLNFYKHSFNNRFKINIAKALFEVNTKIVDDIKEDAIRVISELFIKNKNLLFNLFPNTEFDTNHPLNINLLSDLLLELSIAERDLSWTEFIRKEYLGLRGYGFKKFIQDFEKIIIKEESHSERLHLASKKIMWFLTSTNRDMRDFSTKALYYYGKNYLNRFFELVVFSLKINDPYVSERMLASLYGVVIAIFECGFISEDDQENLKNIGLKIYELIFKMGAEHSTTHILTRDYARRIIDIAYKHCPDLLAKDQYELSQPPYSIGGIRDWGEYEYGERDYHYESPLRMDFSNYTLGIIVPNGHSYSNPPEKQKVRRQLYWRIYKLGWNFEDFGEIEKRLGDDNYRYQRDEQPTIDRYGKKYSWIAYFEIYGFREDNDLVKEQYPNFRPSGADIDPTFPVLAENKLYFKEDLLGDRNLPLIDWYKKKEIPLMSDYLNVKNLDEDNSDWICVGGMVSQIEEESNRKNFVVLQAYIVVNEDYEDFLFFLKDKDAVYGNSNQLSENYYTYAGEMNTLMDSTYDNYRDIYFEIKRRKRKVKKGEEGYYPKVVFNKGSISMESPDEIEIEERINKEFKVLSPVSGYNWESYHSKTNQAGHQSVLSKELSFRLNLFPKPQTFDLFDDKGKLAYKKYHFHENYNSHQNFEYLRKDLLQKYLEDTNQNIVWKIWGEKQTYFENHNESMNFYKKHGIDGYHEFKSIFSREQVLG</sequence>
<dbReference type="EMBL" id="JSAQ01000001">
    <property type="protein sequence ID" value="KGO05726.1"/>
    <property type="molecule type" value="Genomic_DNA"/>
</dbReference>
<evidence type="ECO:0000313" key="2">
    <source>
        <dbReference type="Proteomes" id="UP000030140"/>
    </source>
</evidence>
<proteinExistence type="predicted"/>
<reference evidence="1 2" key="1">
    <citation type="submission" date="2014-10" db="EMBL/GenBank/DDBJ databases">
        <title>Draft genome sequence of the proteorhodopsin-containing marine bacterium Dokdonia donghaensis.</title>
        <authorList>
            <person name="Gomez-Consarnau L."/>
            <person name="Gonzalez J.M."/>
            <person name="Riedel T."/>
            <person name="Jaenicke S."/>
            <person name="Wagner-Doebler I."/>
            <person name="Fuhrman J.A."/>
        </authorList>
    </citation>
    <scope>NUCLEOTIDE SEQUENCE [LARGE SCALE GENOMIC DNA]</scope>
    <source>
        <strain evidence="1 2">DSW-1</strain>
    </source>
</reference>
<dbReference type="PATRIC" id="fig|1300343.5.peg.2167"/>
<gene>
    <name evidence="1" type="ORF">NV36_01915</name>
</gene>
<keyword evidence="2" id="KW-1185">Reference proteome</keyword>
<comment type="caution">
    <text evidence="1">The sequence shown here is derived from an EMBL/GenBank/DDBJ whole genome shotgun (WGS) entry which is preliminary data.</text>
</comment>
<dbReference type="RefSeq" id="WP_035324763.1">
    <property type="nucleotide sequence ID" value="NZ_CP015125.1"/>
</dbReference>
<protein>
    <submittedName>
        <fullName evidence="1">Uncharacterized protein</fullName>
    </submittedName>
</protein>
<evidence type="ECO:0000313" key="1">
    <source>
        <dbReference type="EMBL" id="KGO05726.1"/>
    </source>
</evidence>
<dbReference type="KEGG" id="ddo:I597_2150"/>
<organism evidence="1 2">
    <name type="scientific">Dokdonia donghaensis DSW-1</name>
    <dbReference type="NCBI Taxonomy" id="1300343"/>
    <lineage>
        <taxon>Bacteria</taxon>
        <taxon>Pseudomonadati</taxon>
        <taxon>Bacteroidota</taxon>
        <taxon>Flavobacteriia</taxon>
        <taxon>Flavobacteriales</taxon>
        <taxon>Flavobacteriaceae</taxon>
        <taxon>Dokdonia</taxon>
    </lineage>
</organism>
<name>A0A0A2GTS9_9FLAO</name>